<sequence>MEATGLIFPAIRVGDVSVPPVADLLPVKLLLFLHDIDFHRIDSGVDGMQAPVWPRFCCRYRVSDEI</sequence>
<reference evidence="2" key="1">
    <citation type="submission" date="2022-11" db="UniProtKB">
        <authorList>
            <consortium name="WormBaseParasite"/>
        </authorList>
    </citation>
    <scope>IDENTIFICATION</scope>
</reference>
<evidence type="ECO:0000313" key="1">
    <source>
        <dbReference type="Proteomes" id="UP000887562"/>
    </source>
</evidence>
<proteinExistence type="predicted"/>
<keyword evidence="1" id="KW-1185">Reference proteome</keyword>
<dbReference type="AlphaFoldDB" id="A0A915F0A4"/>
<organism evidence="1 2">
    <name type="scientific">Echinococcus canadensis</name>
    <dbReference type="NCBI Taxonomy" id="519352"/>
    <lineage>
        <taxon>Eukaryota</taxon>
        <taxon>Metazoa</taxon>
        <taxon>Spiralia</taxon>
        <taxon>Lophotrochozoa</taxon>
        <taxon>Platyhelminthes</taxon>
        <taxon>Cestoda</taxon>
        <taxon>Eucestoda</taxon>
        <taxon>Cyclophyllidea</taxon>
        <taxon>Taeniidae</taxon>
        <taxon>Echinococcus</taxon>
        <taxon>Echinococcus canadensis group</taxon>
    </lineage>
</organism>
<dbReference type="Proteomes" id="UP000887562">
    <property type="component" value="Unplaced"/>
</dbReference>
<evidence type="ECO:0000313" key="2">
    <source>
        <dbReference type="WBParaSite" id="maker-E.canG7_contigs_8584-snap-gene-1.27-mRNA-1"/>
    </source>
</evidence>
<name>A0A915F0A4_9CEST</name>
<dbReference type="WBParaSite" id="maker-E.canG7_contigs_8584-snap-gene-1.27-mRNA-1">
    <property type="protein sequence ID" value="maker-E.canG7_contigs_8584-snap-gene-1.27-mRNA-1"/>
    <property type="gene ID" value="EcG7_02554"/>
</dbReference>
<protein>
    <submittedName>
        <fullName evidence="2">Uncharacterized protein</fullName>
    </submittedName>
</protein>
<accession>A0A915F0A4</accession>